<dbReference type="Pfam" id="PF03551">
    <property type="entry name" value="PadR"/>
    <property type="match status" value="1"/>
</dbReference>
<feature type="domain" description="Transcription regulator PadR N-terminal" evidence="1">
    <location>
        <begin position="23"/>
        <end position="94"/>
    </location>
</feature>
<evidence type="ECO:0000259" key="1">
    <source>
        <dbReference type="Pfam" id="PF03551"/>
    </source>
</evidence>
<dbReference type="RefSeq" id="WP_275416353.1">
    <property type="nucleotide sequence ID" value="NZ_CP106878.1"/>
</dbReference>
<dbReference type="Proteomes" id="UP001164718">
    <property type="component" value="Chromosome"/>
</dbReference>
<evidence type="ECO:0000313" key="2">
    <source>
        <dbReference type="EMBL" id="WAA08575.1"/>
    </source>
</evidence>
<protein>
    <submittedName>
        <fullName evidence="2">PadR family transcriptional regulator</fullName>
    </submittedName>
</protein>
<dbReference type="InterPro" id="IPR036388">
    <property type="entry name" value="WH-like_DNA-bd_sf"/>
</dbReference>
<dbReference type="PANTHER" id="PTHR33169">
    <property type="entry name" value="PADR-FAMILY TRANSCRIPTIONAL REGULATOR"/>
    <property type="match status" value="1"/>
</dbReference>
<dbReference type="SUPFAM" id="SSF46785">
    <property type="entry name" value="Winged helix' DNA-binding domain"/>
    <property type="match status" value="1"/>
</dbReference>
<accession>A0A9E8LS48</accession>
<keyword evidence="3" id="KW-1185">Reference proteome</keyword>
<dbReference type="Gene3D" id="1.10.10.10">
    <property type="entry name" value="Winged helix-like DNA-binding domain superfamily/Winged helix DNA-binding domain"/>
    <property type="match status" value="1"/>
</dbReference>
<dbReference type="PANTHER" id="PTHR33169:SF14">
    <property type="entry name" value="TRANSCRIPTIONAL REGULATOR RV3488"/>
    <property type="match status" value="1"/>
</dbReference>
<dbReference type="InterPro" id="IPR052509">
    <property type="entry name" value="Metal_resp_DNA-bind_regulator"/>
</dbReference>
<organism evidence="2 3">
    <name type="scientific">Fervidibacillus albus</name>
    <dbReference type="NCBI Taxonomy" id="2980026"/>
    <lineage>
        <taxon>Bacteria</taxon>
        <taxon>Bacillati</taxon>
        <taxon>Bacillota</taxon>
        <taxon>Bacilli</taxon>
        <taxon>Bacillales</taxon>
        <taxon>Bacillaceae</taxon>
        <taxon>Fervidibacillus</taxon>
    </lineage>
</organism>
<dbReference type="AlphaFoldDB" id="A0A9E8LS48"/>
<dbReference type="InterPro" id="IPR036390">
    <property type="entry name" value="WH_DNA-bd_sf"/>
</dbReference>
<sequence length="113" mass="13500">MDPKKEEDLYQSLLQELRRGTIVLTVLSQLHTPQYGYSLVVLLEKKGIPVEAGTLYPLLRRLEKQTLLESHWHTETSKPRKYYQLSETGKKMYENLRNEWFQMTKNMEEILKE</sequence>
<reference evidence="2" key="1">
    <citation type="submission" date="2022-09" db="EMBL/GenBank/DDBJ databases">
        <title>Complete Genomes of Fervidibacillus albus and Fervidibacillus halotolerans isolated from tidal flat sediments.</title>
        <authorList>
            <person name="Kwon K.K."/>
            <person name="Yang S.-H."/>
            <person name="Park M.J."/>
            <person name="Oh H.-M."/>
        </authorList>
    </citation>
    <scope>NUCLEOTIDE SEQUENCE</scope>
    <source>
        <strain evidence="2">MEBiC13591</strain>
    </source>
</reference>
<proteinExistence type="predicted"/>
<dbReference type="KEGG" id="faf:OE104_07930"/>
<dbReference type="EMBL" id="CP106878">
    <property type="protein sequence ID" value="WAA08575.1"/>
    <property type="molecule type" value="Genomic_DNA"/>
</dbReference>
<name>A0A9E8LS48_9BACI</name>
<evidence type="ECO:0000313" key="3">
    <source>
        <dbReference type="Proteomes" id="UP001164718"/>
    </source>
</evidence>
<dbReference type="InterPro" id="IPR005149">
    <property type="entry name" value="Tscrpt_reg_PadR_N"/>
</dbReference>
<gene>
    <name evidence="2" type="ORF">OE104_07930</name>
</gene>